<protein>
    <submittedName>
        <fullName evidence="3">Uncharacterized protein</fullName>
    </submittedName>
</protein>
<evidence type="ECO:0000256" key="2">
    <source>
        <dbReference type="SAM" id="MobiDB-lite"/>
    </source>
</evidence>
<reference evidence="3" key="1">
    <citation type="submission" date="2021-01" db="EMBL/GenBank/DDBJ databases">
        <authorList>
            <person name="Corre E."/>
            <person name="Pelletier E."/>
            <person name="Niang G."/>
            <person name="Scheremetjew M."/>
            <person name="Finn R."/>
            <person name="Kale V."/>
            <person name="Holt S."/>
            <person name="Cochrane G."/>
            <person name="Meng A."/>
            <person name="Brown T."/>
            <person name="Cohen L."/>
        </authorList>
    </citation>
    <scope>NUCLEOTIDE SEQUENCE</scope>
    <source>
        <strain evidence="3">SM1012Den-03</strain>
    </source>
</reference>
<dbReference type="PANTHER" id="PTHR43941">
    <property type="entry name" value="STRUCTURAL MAINTENANCE OF CHROMOSOMES PROTEIN 2"/>
    <property type="match status" value="1"/>
</dbReference>
<accession>A0A7S2PSJ1</accession>
<proteinExistence type="predicted"/>
<feature type="compositionally biased region" description="Polar residues" evidence="2">
    <location>
        <begin position="128"/>
        <end position="138"/>
    </location>
</feature>
<feature type="coiled-coil region" evidence="1">
    <location>
        <begin position="704"/>
        <end position="977"/>
    </location>
</feature>
<feature type="region of interest" description="Disordered" evidence="2">
    <location>
        <begin position="51"/>
        <end position="84"/>
    </location>
</feature>
<feature type="coiled-coil region" evidence="1">
    <location>
        <begin position="201"/>
        <end position="292"/>
    </location>
</feature>
<dbReference type="PANTHER" id="PTHR43941:SF1">
    <property type="entry name" value="STRUCTURAL MAINTENANCE OF CHROMOSOMES PROTEIN 2"/>
    <property type="match status" value="1"/>
</dbReference>
<dbReference type="GO" id="GO:0007076">
    <property type="term" value="P:mitotic chromosome condensation"/>
    <property type="evidence" value="ECO:0007669"/>
    <property type="project" value="TreeGrafter"/>
</dbReference>
<feature type="coiled-coil region" evidence="1">
    <location>
        <begin position="324"/>
        <end position="351"/>
    </location>
</feature>
<sequence length="1206" mass="138250">MIEENGDLVQSSAKKVKSLEQKLLRSTDHIASPEMTPINQNKEVKFAIQGGWQTPKGDTLSKYPKSPFMGEKPSMMDENSMEPQVNPMNESVLISDDDASVESNEASDESTSISQGSRGRSSSKVKVYQSSTATSPSKASLMERNKTLVKEVRFADQTCVELSAKNKYYKEQYGQVKKNLVAANKDNSLLKENYETSLQENTRLKVLVESLQAQKDQATSQVEAYRNQIATTEESHRSDLKRWEDTHHSHLKNSQKQLSTLNERLEQSLIANKSLQGKLNAIEGQLESKKLQEDSSSEELIRSLKGLVASGGDNATSKAAASIRETNQIRINELQKQCEEQQDQLKQARSECEMIGYDRDYWQSQCDGLHRQITQWNQSSDSLLDVFFNEDGSHNEDFINNLAFTPTKEKGGDASVDNPVTPTSNLLARTLQSELKRRQTTSDKLEQTERNVTALQHEIHDMKMDTEESRADKALLEEELEEKCIAIAEFDELLEYKDAKIDELETMLEQQNVQIDNLLDEIDVMCNEENSEDESKQHASPSKEMRRRIVSLEERLDAAEEMLAYSDEELQQTTDELAATKEQLNEFDESNEKMNKELSNAYIEIADQKRFSDFQASTIERINEELSQSSDKNEKLRKQLASFFKSLQALDKILRNYEESDDTVRQRMAEFSIKIAELAAKVNGLSLDMTAVEGKPSAIVDHERNEANEKLHQALGYLEELTNEVKSQSKESESLRSQLNTMTAELNFYKLGGTKTVDSGTPQMSALRINNTDLINENEQLRVNLKSCELQLENQKALLRSATQEAEGFRDNAKASKSAFECLQAEATLTKESLSKMEEECKYLRQEVSKQMNELKQNQRSMSEAQEKLLKEKTALQERYQSLETNCKNLETKLISEFEERRSVEASLEDALKHNEALEKELEMNLEECDEKQEECQALIVQLQQLQSALADAEDERSEQQEDIDRLDLQIKEQNDSLLSCEEIIIGYKDDIRRLKNELHHTITEKNSRIEMLEKGLGDRQMLFKEQLSRTKKERDESNADLTGMIEKLKVELQATNSSHKQFAENAKKEIVEFESKIRKQEEQINSLQYELHQSEQQLNAMEIDYSRLATKNDDDSEDANQLRQQMYELHANLEELEDTRGQQSQEIAELTEDNNRLAHKCHTFKTTVKELNNKVKSWEKSYRDQSDLLLSYSREISRLNSGRGY</sequence>
<dbReference type="Gene3D" id="1.10.287.1490">
    <property type="match status" value="1"/>
</dbReference>
<evidence type="ECO:0000313" key="3">
    <source>
        <dbReference type="EMBL" id="CAD9615000.1"/>
    </source>
</evidence>
<name>A0A7S2PSJ1_9STRA</name>
<gene>
    <name evidence="3" type="ORF">SMAR0320_LOCUS15182</name>
</gene>
<feature type="compositionally biased region" description="Low complexity" evidence="2">
    <location>
        <begin position="110"/>
        <end position="122"/>
    </location>
</feature>
<feature type="compositionally biased region" description="Acidic residues" evidence="2">
    <location>
        <begin position="98"/>
        <end position="108"/>
    </location>
</feature>
<dbReference type="GO" id="GO:0000785">
    <property type="term" value="C:chromatin"/>
    <property type="evidence" value="ECO:0007669"/>
    <property type="project" value="TreeGrafter"/>
</dbReference>
<dbReference type="EMBL" id="HBGZ01021092">
    <property type="protein sequence ID" value="CAD9615000.1"/>
    <property type="molecule type" value="Transcribed_RNA"/>
</dbReference>
<feature type="coiled-coil region" evidence="1">
    <location>
        <begin position="501"/>
        <end position="639"/>
    </location>
</feature>
<organism evidence="3">
    <name type="scientific">Skeletonema marinoi</name>
    <dbReference type="NCBI Taxonomy" id="267567"/>
    <lineage>
        <taxon>Eukaryota</taxon>
        <taxon>Sar</taxon>
        <taxon>Stramenopiles</taxon>
        <taxon>Ochrophyta</taxon>
        <taxon>Bacillariophyta</taxon>
        <taxon>Coscinodiscophyceae</taxon>
        <taxon>Thalassiosirophycidae</taxon>
        <taxon>Thalassiosirales</taxon>
        <taxon>Skeletonemataceae</taxon>
        <taxon>Skeletonema</taxon>
        <taxon>Skeletonema marinoi-dohrnii complex</taxon>
    </lineage>
</organism>
<keyword evidence="1" id="KW-0175">Coiled coil</keyword>
<dbReference type="GO" id="GO:0000796">
    <property type="term" value="C:condensin complex"/>
    <property type="evidence" value="ECO:0007669"/>
    <property type="project" value="TreeGrafter"/>
</dbReference>
<feature type="coiled-coil region" evidence="1">
    <location>
        <begin position="1046"/>
        <end position="1189"/>
    </location>
</feature>
<evidence type="ECO:0000256" key="1">
    <source>
        <dbReference type="SAM" id="Coils"/>
    </source>
</evidence>
<dbReference type="GO" id="GO:0003682">
    <property type="term" value="F:chromatin binding"/>
    <property type="evidence" value="ECO:0007669"/>
    <property type="project" value="TreeGrafter"/>
</dbReference>
<feature type="region of interest" description="Disordered" evidence="2">
    <location>
        <begin position="98"/>
        <end position="139"/>
    </location>
</feature>
<feature type="coiled-coil region" evidence="1">
    <location>
        <begin position="428"/>
        <end position="465"/>
    </location>
</feature>
<dbReference type="GO" id="GO:0000793">
    <property type="term" value="C:condensed chromosome"/>
    <property type="evidence" value="ECO:0007669"/>
    <property type="project" value="TreeGrafter"/>
</dbReference>
<dbReference type="AlphaFoldDB" id="A0A7S2PSJ1"/>